<dbReference type="Pfam" id="PF00789">
    <property type="entry name" value="UBX"/>
    <property type="match status" value="1"/>
</dbReference>
<reference evidence="4" key="1">
    <citation type="submission" date="2023-10" db="EMBL/GenBank/DDBJ databases">
        <authorList>
            <person name="Hackl T."/>
        </authorList>
    </citation>
    <scope>NUCLEOTIDE SEQUENCE</scope>
</reference>
<organism evidence="4 5">
    <name type="scientific">Anthostomella pinea</name>
    <dbReference type="NCBI Taxonomy" id="933095"/>
    <lineage>
        <taxon>Eukaryota</taxon>
        <taxon>Fungi</taxon>
        <taxon>Dikarya</taxon>
        <taxon>Ascomycota</taxon>
        <taxon>Pezizomycotina</taxon>
        <taxon>Sordariomycetes</taxon>
        <taxon>Xylariomycetidae</taxon>
        <taxon>Xylariales</taxon>
        <taxon>Xylariaceae</taxon>
        <taxon>Anthostomella</taxon>
    </lineage>
</organism>
<dbReference type="AlphaFoldDB" id="A0AAI8YH01"/>
<sequence>MFFEGSLQDGISTAVAQSKQVVCFVTDGENESRQWEDDFLTDESLKTPLNSQAIVLRLQAGSEEAGFLEALFPVPKKPTVVIIQNGQLKEYIAAGTAKDEFVRRVSAAFSQGPSESNTAVASTTQAPAQSQQGTQPQASHVPAPTVEDDESDLYGDYSPATSSQEHRAEEVQSGLAEQERRAALKKARDGKVRADREAHARRDAEEATASQSNYADAVKHRKQQANEERQRILKRIEDDKRARKGRDAEERKARQLLSANQDGEESGSQTAPIPLSRKMPKGGQGDNCNLQVRLLDGSTIRSRFPSDKTLSRDVRKWIDEERTDGDAPYSFRVVLTPLPNKAIEPTEEIESLLSLGLAPSSTLILVPVKYTSAFSQTGGVIQQGFNPIIGMFAAVYSTITASIWGIFGTLFGRRNAPEQGSIPLENLNAARNSRIRGFQNADDRQRDAQLYNGNSLNFEPRRDEDGEDIDQ</sequence>
<dbReference type="PANTHER" id="PTHR46424:SF1">
    <property type="entry name" value="UBX DOMAIN-CONTAINING PROTEIN 4"/>
    <property type="match status" value="1"/>
</dbReference>
<dbReference type="PROSITE" id="PS50033">
    <property type="entry name" value="UBX"/>
    <property type="match status" value="1"/>
</dbReference>
<feature type="compositionally biased region" description="Basic and acidic residues" evidence="1">
    <location>
        <begin position="177"/>
        <end position="205"/>
    </location>
</feature>
<protein>
    <submittedName>
        <fullName evidence="4">Uu.00g119090.m01.CDS01</fullName>
    </submittedName>
</protein>
<evidence type="ECO:0000313" key="4">
    <source>
        <dbReference type="EMBL" id="CAJ2504515.1"/>
    </source>
</evidence>
<keyword evidence="2" id="KW-1133">Transmembrane helix</keyword>
<dbReference type="PANTHER" id="PTHR46424">
    <property type="entry name" value="UBX DOMAIN-CONTAINING PROTEIN 4"/>
    <property type="match status" value="1"/>
</dbReference>
<dbReference type="GO" id="GO:0036503">
    <property type="term" value="P:ERAD pathway"/>
    <property type="evidence" value="ECO:0007669"/>
    <property type="project" value="TreeGrafter"/>
</dbReference>
<dbReference type="Gene3D" id="3.10.20.90">
    <property type="entry name" value="Phosphatidylinositol 3-kinase Catalytic Subunit, Chain A, domain 1"/>
    <property type="match status" value="1"/>
</dbReference>
<dbReference type="EMBL" id="CAUWAG010000006">
    <property type="protein sequence ID" value="CAJ2504515.1"/>
    <property type="molecule type" value="Genomic_DNA"/>
</dbReference>
<dbReference type="InterPro" id="IPR029071">
    <property type="entry name" value="Ubiquitin-like_domsf"/>
</dbReference>
<evidence type="ECO:0000313" key="5">
    <source>
        <dbReference type="Proteomes" id="UP001295740"/>
    </source>
</evidence>
<feature type="region of interest" description="Disordered" evidence="1">
    <location>
        <begin position="110"/>
        <end position="288"/>
    </location>
</feature>
<evidence type="ECO:0000256" key="1">
    <source>
        <dbReference type="SAM" id="MobiDB-lite"/>
    </source>
</evidence>
<dbReference type="Gene3D" id="3.40.30.10">
    <property type="entry name" value="Glutaredoxin"/>
    <property type="match status" value="1"/>
</dbReference>
<feature type="compositionally biased region" description="Low complexity" evidence="1">
    <location>
        <begin position="118"/>
        <end position="139"/>
    </location>
</feature>
<dbReference type="Pfam" id="PF23187">
    <property type="entry name" value="UBX7_N"/>
    <property type="match status" value="1"/>
</dbReference>
<gene>
    <name evidence="4" type="ORF">KHLLAP_LOCUS4983</name>
</gene>
<dbReference type="InterPro" id="IPR001012">
    <property type="entry name" value="UBX_dom"/>
</dbReference>
<dbReference type="SMART" id="SM00166">
    <property type="entry name" value="UBX"/>
    <property type="match status" value="1"/>
</dbReference>
<feature type="compositionally biased region" description="Polar residues" evidence="1">
    <location>
        <begin position="257"/>
        <end position="271"/>
    </location>
</feature>
<keyword evidence="2" id="KW-0812">Transmembrane</keyword>
<evidence type="ECO:0000256" key="2">
    <source>
        <dbReference type="SAM" id="Phobius"/>
    </source>
</evidence>
<keyword evidence="2" id="KW-0472">Membrane</keyword>
<feature type="domain" description="UBX" evidence="3">
    <location>
        <begin position="283"/>
        <end position="365"/>
    </location>
</feature>
<feature type="transmembrane region" description="Helical" evidence="2">
    <location>
        <begin position="388"/>
        <end position="411"/>
    </location>
</feature>
<feature type="compositionally biased region" description="Basic and acidic residues" evidence="1">
    <location>
        <begin position="224"/>
        <end position="253"/>
    </location>
</feature>
<evidence type="ECO:0000259" key="3">
    <source>
        <dbReference type="PROSITE" id="PS50033"/>
    </source>
</evidence>
<dbReference type="Proteomes" id="UP001295740">
    <property type="component" value="Unassembled WGS sequence"/>
</dbReference>
<dbReference type="CDD" id="cd01767">
    <property type="entry name" value="UBX"/>
    <property type="match status" value="1"/>
</dbReference>
<keyword evidence="5" id="KW-1185">Reference proteome</keyword>
<dbReference type="SUPFAM" id="SSF54236">
    <property type="entry name" value="Ubiquitin-like"/>
    <property type="match status" value="1"/>
</dbReference>
<feature type="region of interest" description="Disordered" evidence="1">
    <location>
        <begin position="438"/>
        <end position="471"/>
    </location>
</feature>
<accession>A0AAI8YH01</accession>
<comment type="caution">
    <text evidence="4">The sequence shown here is derived from an EMBL/GenBank/DDBJ whole genome shotgun (WGS) entry which is preliminary data.</text>
</comment>
<dbReference type="GO" id="GO:0005783">
    <property type="term" value="C:endoplasmic reticulum"/>
    <property type="evidence" value="ECO:0007669"/>
    <property type="project" value="TreeGrafter"/>
</dbReference>
<name>A0AAI8YH01_9PEZI</name>
<proteinExistence type="predicted"/>